<protein>
    <recommendedName>
        <fullName evidence="4">DUF4430 domain-containing protein</fullName>
    </recommendedName>
</protein>
<feature type="signal peptide" evidence="1">
    <location>
        <begin position="1"/>
        <end position="27"/>
    </location>
</feature>
<evidence type="ECO:0000256" key="1">
    <source>
        <dbReference type="SAM" id="SignalP"/>
    </source>
</evidence>
<sequence length="307" mass="34200">MFKSKKRIFSLLLALVLVLGLSVSAFAEMEILPDDGVLEVKAIDGSNEYSVEMKFVEVNGVTRYTGYIEFPSNSVDLSDVQIEAEFDDLEYSLEVNGVPYTSNMSVNFSDGYVDFVLKSGSTIFRTYQINAGIKGTNTPIIVAIDLKNANDWIDGRYKSKNKEGYVVPLAEDYPLAKDRVQNAVDGLENGQLSVIVLADIGESAMDVFKRAIGARYLNLNAIGADSGYVSEIGRNGHETLPALLFQETHPEDFPPEEWWNDRTGWIYKMNDEVPNMGASQYIITASDETMIWGYTFDWGIDLGGPEW</sequence>
<name>A0A1H2WP00_9FIRM</name>
<dbReference type="EMBL" id="FNNG01000004">
    <property type="protein sequence ID" value="SDW82380.1"/>
    <property type="molecule type" value="Genomic_DNA"/>
</dbReference>
<evidence type="ECO:0000313" key="3">
    <source>
        <dbReference type="Proteomes" id="UP000198828"/>
    </source>
</evidence>
<evidence type="ECO:0008006" key="4">
    <source>
        <dbReference type="Google" id="ProtNLM"/>
    </source>
</evidence>
<organism evidence="2 3">
    <name type="scientific">Tepidimicrobium xylanilyticum</name>
    <dbReference type="NCBI Taxonomy" id="1123352"/>
    <lineage>
        <taxon>Bacteria</taxon>
        <taxon>Bacillati</taxon>
        <taxon>Bacillota</taxon>
        <taxon>Tissierellia</taxon>
        <taxon>Tissierellales</taxon>
        <taxon>Tepidimicrobiaceae</taxon>
        <taxon>Tepidimicrobium</taxon>
    </lineage>
</organism>
<dbReference type="AlphaFoldDB" id="A0A1H2WP00"/>
<evidence type="ECO:0000313" key="2">
    <source>
        <dbReference type="EMBL" id="SDW82380.1"/>
    </source>
</evidence>
<reference evidence="2 3" key="1">
    <citation type="submission" date="2016-10" db="EMBL/GenBank/DDBJ databases">
        <authorList>
            <person name="de Groot N.N."/>
        </authorList>
    </citation>
    <scope>NUCLEOTIDE SEQUENCE [LARGE SCALE GENOMIC DNA]</scope>
    <source>
        <strain evidence="2 3">DSM 23310</strain>
    </source>
</reference>
<feature type="chain" id="PRO_5011610032" description="DUF4430 domain-containing protein" evidence="1">
    <location>
        <begin position="28"/>
        <end position="307"/>
    </location>
</feature>
<dbReference type="Proteomes" id="UP000198828">
    <property type="component" value="Unassembled WGS sequence"/>
</dbReference>
<keyword evidence="3" id="KW-1185">Reference proteome</keyword>
<accession>A0A1H2WP00</accession>
<gene>
    <name evidence="2" type="ORF">SAMN05660923_01305</name>
</gene>
<proteinExistence type="predicted"/>
<dbReference type="OrthoDB" id="1707134at2"/>
<keyword evidence="1" id="KW-0732">Signal</keyword>
<dbReference type="RefSeq" id="WP_093751992.1">
    <property type="nucleotide sequence ID" value="NZ_FNNG01000004.1"/>
</dbReference>